<feature type="domain" description="HAMP" evidence="9">
    <location>
        <begin position="204"/>
        <end position="257"/>
    </location>
</feature>
<protein>
    <submittedName>
        <fullName evidence="10">Methyl-accepting chemotaxis protein</fullName>
    </submittedName>
</protein>
<evidence type="ECO:0000256" key="5">
    <source>
        <dbReference type="ARBA" id="ARBA00029447"/>
    </source>
</evidence>
<dbReference type="AlphaFoldDB" id="A0AAW9A7T9"/>
<evidence type="ECO:0000256" key="2">
    <source>
        <dbReference type="ARBA" id="ARBA00022475"/>
    </source>
</evidence>
<reference evidence="10 11" key="1">
    <citation type="submission" date="2023-06" db="EMBL/GenBank/DDBJ databases">
        <title>Sporosarcina sp. nov., isolated from Korean traditional fermented seafood 'Jeotgal'.</title>
        <authorList>
            <person name="Yang A.I."/>
            <person name="Shin N.-R."/>
        </authorList>
    </citation>
    <scope>NUCLEOTIDE SEQUENCE [LARGE SCALE GENOMIC DNA]</scope>
    <source>
        <strain evidence="10 11">KCTC43456</strain>
    </source>
</reference>
<keyword evidence="7" id="KW-1133">Transmembrane helix</keyword>
<dbReference type="SMART" id="SM00283">
    <property type="entry name" value="MA"/>
    <property type="match status" value="1"/>
</dbReference>
<dbReference type="InterPro" id="IPR024478">
    <property type="entry name" value="HlyB_4HB_MCP"/>
</dbReference>
<evidence type="ECO:0000256" key="1">
    <source>
        <dbReference type="ARBA" id="ARBA00004236"/>
    </source>
</evidence>
<proteinExistence type="inferred from homology"/>
<dbReference type="GO" id="GO:0007165">
    <property type="term" value="P:signal transduction"/>
    <property type="evidence" value="ECO:0007669"/>
    <property type="project" value="UniProtKB-KW"/>
</dbReference>
<dbReference type="InterPro" id="IPR004090">
    <property type="entry name" value="Chemotax_Me-accpt_rcpt"/>
</dbReference>
<evidence type="ECO:0000259" key="8">
    <source>
        <dbReference type="PROSITE" id="PS50111"/>
    </source>
</evidence>
<evidence type="ECO:0000313" key="11">
    <source>
        <dbReference type="Proteomes" id="UP001271648"/>
    </source>
</evidence>
<evidence type="ECO:0000256" key="3">
    <source>
        <dbReference type="ARBA" id="ARBA00023136"/>
    </source>
</evidence>
<dbReference type="Pfam" id="PF00672">
    <property type="entry name" value="HAMP"/>
    <property type="match status" value="1"/>
</dbReference>
<feature type="transmembrane region" description="Helical" evidence="7">
    <location>
        <begin position="182"/>
        <end position="202"/>
    </location>
</feature>
<dbReference type="CDD" id="cd06225">
    <property type="entry name" value="HAMP"/>
    <property type="match status" value="1"/>
</dbReference>
<dbReference type="Proteomes" id="UP001271648">
    <property type="component" value="Unassembled WGS sequence"/>
</dbReference>
<evidence type="ECO:0000256" key="4">
    <source>
        <dbReference type="ARBA" id="ARBA00023224"/>
    </source>
</evidence>
<keyword evidence="11" id="KW-1185">Reference proteome</keyword>
<gene>
    <name evidence="10" type="ORF">QTL97_08895</name>
</gene>
<evidence type="ECO:0000256" key="6">
    <source>
        <dbReference type="PROSITE-ProRule" id="PRU00284"/>
    </source>
</evidence>
<feature type="transmembrane region" description="Helical" evidence="7">
    <location>
        <begin position="12"/>
        <end position="31"/>
    </location>
</feature>
<keyword evidence="7" id="KW-0812">Transmembrane</keyword>
<keyword evidence="4 6" id="KW-0807">Transducer</keyword>
<dbReference type="InterPro" id="IPR004089">
    <property type="entry name" value="MCPsignal_dom"/>
</dbReference>
<dbReference type="CDD" id="cd11386">
    <property type="entry name" value="MCP_signal"/>
    <property type="match status" value="1"/>
</dbReference>
<dbReference type="SMART" id="SM00304">
    <property type="entry name" value="HAMP"/>
    <property type="match status" value="1"/>
</dbReference>
<comment type="subcellular location">
    <subcellularLocation>
        <location evidence="1">Cell membrane</location>
    </subcellularLocation>
</comment>
<dbReference type="PANTHER" id="PTHR32089:SF112">
    <property type="entry name" value="LYSOZYME-LIKE PROTEIN-RELATED"/>
    <property type="match status" value="1"/>
</dbReference>
<dbReference type="EMBL" id="JAUBDJ010000004">
    <property type="protein sequence ID" value="MDW0117050.1"/>
    <property type="molecule type" value="Genomic_DNA"/>
</dbReference>
<dbReference type="Pfam" id="PF12729">
    <property type="entry name" value="4HB_MCP_1"/>
    <property type="match status" value="1"/>
</dbReference>
<dbReference type="GO" id="GO:0004888">
    <property type="term" value="F:transmembrane signaling receptor activity"/>
    <property type="evidence" value="ECO:0007669"/>
    <property type="project" value="InterPro"/>
</dbReference>
<feature type="domain" description="Methyl-accepting transducer" evidence="8">
    <location>
        <begin position="276"/>
        <end position="512"/>
    </location>
</feature>
<accession>A0AAW9A7T9</accession>
<organism evidence="10 11">
    <name type="scientific">Sporosarcina thermotolerans</name>
    <dbReference type="NCBI Taxonomy" id="633404"/>
    <lineage>
        <taxon>Bacteria</taxon>
        <taxon>Bacillati</taxon>
        <taxon>Bacillota</taxon>
        <taxon>Bacilli</taxon>
        <taxon>Bacillales</taxon>
        <taxon>Caryophanaceae</taxon>
        <taxon>Sporosarcina</taxon>
    </lineage>
</organism>
<comment type="similarity">
    <text evidence="5">Belongs to the methyl-accepting chemotaxis (MCP) protein family.</text>
</comment>
<dbReference type="Pfam" id="PF00015">
    <property type="entry name" value="MCPsignal"/>
    <property type="match status" value="1"/>
</dbReference>
<dbReference type="PRINTS" id="PR00260">
    <property type="entry name" value="CHEMTRNSDUCR"/>
</dbReference>
<dbReference type="GO" id="GO:0006935">
    <property type="term" value="P:chemotaxis"/>
    <property type="evidence" value="ECO:0007669"/>
    <property type="project" value="InterPro"/>
</dbReference>
<dbReference type="RefSeq" id="WP_317940648.1">
    <property type="nucleotide sequence ID" value="NZ_JAUBDJ010000004.1"/>
</dbReference>
<dbReference type="Gene3D" id="1.10.287.950">
    <property type="entry name" value="Methyl-accepting chemotaxis protein"/>
    <property type="match status" value="1"/>
</dbReference>
<name>A0AAW9A7T9_9BACL</name>
<dbReference type="PROSITE" id="PS50111">
    <property type="entry name" value="CHEMOTAXIS_TRANSDUC_2"/>
    <property type="match status" value="1"/>
</dbReference>
<evidence type="ECO:0000313" key="10">
    <source>
        <dbReference type="EMBL" id="MDW0117050.1"/>
    </source>
</evidence>
<dbReference type="Gene3D" id="6.10.340.10">
    <property type="match status" value="1"/>
</dbReference>
<keyword evidence="2" id="KW-1003">Cell membrane</keyword>
<dbReference type="InterPro" id="IPR003660">
    <property type="entry name" value="HAMP_dom"/>
</dbReference>
<sequence length="562" mass="61858">MKYSVGKKLWTGFLSLLVLMIISGSFSYLTIPNISGNYKSLLHDQMEKIILLEQLSSNQKDLSYDLRGYFLRNDKDYLGNRFKLLRVIDEKIEELDSSFKSKENKALLEELKIASKQYRDLTDNAIAAFDIGKDVQARKYAEDAEPYQILVIDKANKLISNQRAQIYDAEEKMEQRIQSTGYFIIGVMAIVLILSMIISYFISKNITGPVKKMTSGLTRLAQGDFAIDPLNIKNKDEIGEMAIAFNEMKTDLRVIIANTRDSAHQLAAQAQQLTASSEEGLAASELVAEIAEKNLLASDMQVNLVNSSNDAMGEMVNDINQITTDNAAMLKSSEQVLQLVGDGADLMKEVTNQMTSISNSFSQSADIITDLAVHSERIRKVTEIITGIAEQTNLLALNAAIEAARVGEQGRGFAVVANEVRNLAEQSKKSAEEIGRMIDAVIRNVSLAVNSSEVGNSLVKEGLTITYKTNNVFNEIKLATNDVSAKVETVSAAIEKIRSMTNSVTLGAEKVEELAMQTSAEAQSTSAATEEQLASHQEIASSAQTLSEVAEKLQNDMRRFTV</sequence>
<comment type="caution">
    <text evidence="10">The sequence shown here is derived from an EMBL/GenBank/DDBJ whole genome shotgun (WGS) entry which is preliminary data.</text>
</comment>
<dbReference type="SUPFAM" id="SSF58104">
    <property type="entry name" value="Methyl-accepting chemotaxis protein (MCP) signaling domain"/>
    <property type="match status" value="1"/>
</dbReference>
<dbReference type="GO" id="GO:0005886">
    <property type="term" value="C:plasma membrane"/>
    <property type="evidence" value="ECO:0007669"/>
    <property type="project" value="UniProtKB-SubCell"/>
</dbReference>
<dbReference type="PANTHER" id="PTHR32089">
    <property type="entry name" value="METHYL-ACCEPTING CHEMOTAXIS PROTEIN MCPB"/>
    <property type="match status" value="1"/>
</dbReference>
<keyword evidence="3 7" id="KW-0472">Membrane</keyword>
<evidence type="ECO:0000256" key="7">
    <source>
        <dbReference type="SAM" id="Phobius"/>
    </source>
</evidence>
<evidence type="ECO:0000259" key="9">
    <source>
        <dbReference type="PROSITE" id="PS50885"/>
    </source>
</evidence>
<dbReference type="PROSITE" id="PS50885">
    <property type="entry name" value="HAMP"/>
    <property type="match status" value="1"/>
</dbReference>